<organism evidence="1 2">
    <name type="scientific">Mesorhizobium escarrei</name>
    <dbReference type="NCBI Taxonomy" id="666018"/>
    <lineage>
        <taxon>Bacteria</taxon>
        <taxon>Pseudomonadati</taxon>
        <taxon>Pseudomonadota</taxon>
        <taxon>Alphaproteobacteria</taxon>
        <taxon>Hyphomicrobiales</taxon>
        <taxon>Phyllobacteriaceae</taxon>
        <taxon>Mesorhizobium</taxon>
    </lineage>
</organism>
<keyword evidence="2" id="KW-1185">Reference proteome</keyword>
<sequence length="268" mass="30274">MAAKASDRSRMFPHWAEVTALDVLKLVVLDRQSRTRWPVAAKIALSTAGAATLQLVPSLFMAKACGNRPMEALATASGFAAWIYSLYGGAYGDADDRERGKEVEQEVLERRRRAASCNDSSFLRAMQLNWRLVHNGIQPQSEGSAPYFEIEHLRVNGVPLRVSPDLVYHNVELSKVVIVEIKNSRMIVPTNLWPNVWAQVWCYVALDANTVSVVGEVWGDRWSRSYGTRRRRVAGQRIISLRASVQRDPRAASYDRFFRELFAIYSNT</sequence>
<gene>
    <name evidence="1" type="ORF">MES5069_400190</name>
</gene>
<protein>
    <submittedName>
        <fullName evidence="1">Uncharacterized protein</fullName>
    </submittedName>
</protein>
<evidence type="ECO:0000313" key="1">
    <source>
        <dbReference type="EMBL" id="CAH2404252.1"/>
    </source>
</evidence>
<reference evidence="1 2" key="1">
    <citation type="submission" date="2022-03" db="EMBL/GenBank/DDBJ databases">
        <authorList>
            <person name="Brunel B."/>
        </authorList>
    </citation>
    <scope>NUCLEOTIDE SEQUENCE [LARGE SCALE GENOMIC DNA]</scope>
    <source>
        <strain evidence="1">STM5069sample</strain>
    </source>
</reference>
<accession>A0ABM9E569</accession>
<proteinExistence type="predicted"/>
<dbReference type="Proteomes" id="UP001153050">
    <property type="component" value="Unassembled WGS sequence"/>
</dbReference>
<comment type="caution">
    <text evidence="1">The sequence shown here is derived from an EMBL/GenBank/DDBJ whole genome shotgun (WGS) entry which is preliminary data.</text>
</comment>
<dbReference type="EMBL" id="CAKXZT010000136">
    <property type="protein sequence ID" value="CAH2404252.1"/>
    <property type="molecule type" value="Genomic_DNA"/>
</dbReference>
<dbReference type="RefSeq" id="WP_254019952.1">
    <property type="nucleotide sequence ID" value="NZ_CAKXZT010000136.1"/>
</dbReference>
<evidence type="ECO:0000313" key="2">
    <source>
        <dbReference type="Proteomes" id="UP001153050"/>
    </source>
</evidence>
<name>A0ABM9E569_9HYPH</name>